<dbReference type="OrthoDB" id="1976175at2"/>
<reference evidence="1 2" key="1">
    <citation type="submission" date="2018-07" db="EMBL/GenBank/DDBJ databases">
        <title>Anaerosacharophilus polymeroproducens gen. nov. sp. nov., an anaerobic bacterium isolated from salt field.</title>
        <authorList>
            <person name="Kim W."/>
            <person name="Yang S.-H."/>
            <person name="Oh J."/>
            <person name="Lee J.-H."/>
            <person name="Kwon K.K."/>
        </authorList>
    </citation>
    <scope>NUCLEOTIDE SEQUENCE [LARGE SCALE GENOMIC DNA]</scope>
    <source>
        <strain evidence="1 2">MCWD5</strain>
    </source>
</reference>
<dbReference type="Proteomes" id="UP000255036">
    <property type="component" value="Unassembled WGS sequence"/>
</dbReference>
<sequence>MKDNEVKDTVDPLDEDYFVSNSTQDCTGLIPSLPQSSSEINSYEELYNFLPRPVRNKLKEDGTF</sequence>
<dbReference type="EMBL" id="QRCT01000016">
    <property type="protein sequence ID" value="RDU24034.1"/>
    <property type="molecule type" value="Genomic_DNA"/>
</dbReference>
<proteinExistence type="predicted"/>
<protein>
    <submittedName>
        <fullName evidence="1">Uncharacterized protein</fullName>
    </submittedName>
</protein>
<comment type="caution">
    <text evidence="1">The sequence shown here is derived from an EMBL/GenBank/DDBJ whole genome shotgun (WGS) entry which is preliminary data.</text>
</comment>
<keyword evidence="2" id="KW-1185">Reference proteome</keyword>
<evidence type="ECO:0000313" key="1">
    <source>
        <dbReference type="EMBL" id="RDU24034.1"/>
    </source>
</evidence>
<organism evidence="1 2">
    <name type="scientific">Anaerosacchariphilus polymeriproducens</name>
    <dbReference type="NCBI Taxonomy" id="1812858"/>
    <lineage>
        <taxon>Bacteria</taxon>
        <taxon>Bacillati</taxon>
        <taxon>Bacillota</taxon>
        <taxon>Clostridia</taxon>
        <taxon>Lachnospirales</taxon>
        <taxon>Lachnospiraceae</taxon>
        <taxon>Anaerosacchariphilus</taxon>
    </lineage>
</organism>
<dbReference type="AlphaFoldDB" id="A0A371AWS0"/>
<accession>A0A371AWS0</accession>
<name>A0A371AWS0_9FIRM</name>
<gene>
    <name evidence="1" type="ORF">DWV06_07005</name>
</gene>
<dbReference type="RefSeq" id="WP_115481467.1">
    <property type="nucleotide sequence ID" value="NZ_QRCT01000016.1"/>
</dbReference>
<evidence type="ECO:0000313" key="2">
    <source>
        <dbReference type="Proteomes" id="UP000255036"/>
    </source>
</evidence>